<keyword evidence="2" id="KW-1185">Reference proteome</keyword>
<dbReference type="Proteomes" id="UP000790377">
    <property type="component" value="Unassembled WGS sequence"/>
</dbReference>
<evidence type="ECO:0000313" key="1">
    <source>
        <dbReference type="EMBL" id="KAH7913571.1"/>
    </source>
</evidence>
<name>A0ACB8AJN3_9AGAM</name>
<organism evidence="1 2">
    <name type="scientific">Hygrophoropsis aurantiaca</name>
    <dbReference type="NCBI Taxonomy" id="72124"/>
    <lineage>
        <taxon>Eukaryota</taxon>
        <taxon>Fungi</taxon>
        <taxon>Dikarya</taxon>
        <taxon>Basidiomycota</taxon>
        <taxon>Agaricomycotina</taxon>
        <taxon>Agaricomycetes</taxon>
        <taxon>Agaricomycetidae</taxon>
        <taxon>Boletales</taxon>
        <taxon>Coniophorineae</taxon>
        <taxon>Hygrophoropsidaceae</taxon>
        <taxon>Hygrophoropsis</taxon>
    </lineage>
</organism>
<sequence length="70" mass="8108">METFSERKHPLTIRDVGKIYSARGDGKVPFICAEDITTMAFHTLIDEKLQSTNHRVLDPNYERTTRLQQS</sequence>
<reference evidence="1" key="1">
    <citation type="journal article" date="2021" name="New Phytol.">
        <title>Evolutionary innovations through gain and loss of genes in the ectomycorrhizal Boletales.</title>
        <authorList>
            <person name="Wu G."/>
            <person name="Miyauchi S."/>
            <person name="Morin E."/>
            <person name="Kuo A."/>
            <person name="Drula E."/>
            <person name="Varga T."/>
            <person name="Kohler A."/>
            <person name="Feng B."/>
            <person name="Cao Y."/>
            <person name="Lipzen A."/>
            <person name="Daum C."/>
            <person name="Hundley H."/>
            <person name="Pangilinan J."/>
            <person name="Johnson J."/>
            <person name="Barry K."/>
            <person name="LaButti K."/>
            <person name="Ng V."/>
            <person name="Ahrendt S."/>
            <person name="Min B."/>
            <person name="Choi I.G."/>
            <person name="Park H."/>
            <person name="Plett J.M."/>
            <person name="Magnuson J."/>
            <person name="Spatafora J.W."/>
            <person name="Nagy L.G."/>
            <person name="Henrissat B."/>
            <person name="Grigoriev I.V."/>
            <person name="Yang Z.L."/>
            <person name="Xu J."/>
            <person name="Martin F.M."/>
        </authorList>
    </citation>
    <scope>NUCLEOTIDE SEQUENCE</scope>
    <source>
        <strain evidence="1">ATCC 28755</strain>
    </source>
</reference>
<protein>
    <submittedName>
        <fullName evidence="1">Uncharacterized protein</fullName>
    </submittedName>
</protein>
<gene>
    <name evidence="1" type="ORF">BJ138DRAFT_1145767</name>
</gene>
<comment type="caution">
    <text evidence="1">The sequence shown here is derived from an EMBL/GenBank/DDBJ whole genome shotgun (WGS) entry which is preliminary data.</text>
</comment>
<proteinExistence type="predicted"/>
<accession>A0ACB8AJN3</accession>
<dbReference type="EMBL" id="MU267628">
    <property type="protein sequence ID" value="KAH7913571.1"/>
    <property type="molecule type" value="Genomic_DNA"/>
</dbReference>
<evidence type="ECO:0000313" key="2">
    <source>
        <dbReference type="Proteomes" id="UP000790377"/>
    </source>
</evidence>